<sequence length="234" mass="26656">MQTEQPVAEGLEKLEVKVHVPMFSAEDVVKHKDRRSRGGIPPKLIGEVLESWVVHQGWTKPVPEEFRCGLSESDFASLVYRYGHQKRMLPPEQWKPGWGRRPRKAGKGLESPRPNGERLLPHGAEGALHTLEENVSHLLRREKERNQLADDFRHHQKVATPATELSGRVSLMDQEIVRLAGIIELERTGNTNLLERIVKIENKLRGGGRKGPAFSTRLHRELRRRLRILIAGGK</sequence>
<feature type="region of interest" description="Disordered" evidence="1">
    <location>
        <begin position="93"/>
        <end position="118"/>
    </location>
</feature>
<proteinExistence type="predicted"/>
<dbReference type="EMBL" id="LAZR01050178">
    <property type="protein sequence ID" value="KKK87945.1"/>
    <property type="molecule type" value="Genomic_DNA"/>
</dbReference>
<name>A0A0F8ZPM8_9ZZZZ</name>
<dbReference type="AlphaFoldDB" id="A0A0F8ZPM8"/>
<comment type="caution">
    <text evidence="2">The sequence shown here is derived from an EMBL/GenBank/DDBJ whole genome shotgun (WGS) entry which is preliminary data.</text>
</comment>
<accession>A0A0F8ZPM8</accession>
<evidence type="ECO:0000256" key="1">
    <source>
        <dbReference type="SAM" id="MobiDB-lite"/>
    </source>
</evidence>
<reference evidence="2" key="1">
    <citation type="journal article" date="2015" name="Nature">
        <title>Complex archaea that bridge the gap between prokaryotes and eukaryotes.</title>
        <authorList>
            <person name="Spang A."/>
            <person name="Saw J.H."/>
            <person name="Jorgensen S.L."/>
            <person name="Zaremba-Niedzwiedzka K."/>
            <person name="Martijn J."/>
            <person name="Lind A.E."/>
            <person name="van Eijk R."/>
            <person name="Schleper C."/>
            <person name="Guy L."/>
            <person name="Ettema T.J."/>
        </authorList>
    </citation>
    <scope>NUCLEOTIDE SEQUENCE</scope>
</reference>
<protein>
    <submittedName>
        <fullName evidence="2">Uncharacterized protein</fullName>
    </submittedName>
</protein>
<organism evidence="2">
    <name type="scientific">marine sediment metagenome</name>
    <dbReference type="NCBI Taxonomy" id="412755"/>
    <lineage>
        <taxon>unclassified sequences</taxon>
        <taxon>metagenomes</taxon>
        <taxon>ecological metagenomes</taxon>
    </lineage>
</organism>
<gene>
    <name evidence="2" type="ORF">LCGC14_2748160</name>
</gene>
<evidence type="ECO:0000313" key="2">
    <source>
        <dbReference type="EMBL" id="KKK87945.1"/>
    </source>
</evidence>